<protein>
    <submittedName>
        <fullName evidence="5">ACTTS3 protein</fullName>
    </submittedName>
</protein>
<dbReference type="PANTHER" id="PTHR43775">
    <property type="entry name" value="FATTY ACID SYNTHASE"/>
    <property type="match status" value="1"/>
</dbReference>
<evidence type="ECO:0000256" key="2">
    <source>
        <dbReference type="ARBA" id="ARBA00022553"/>
    </source>
</evidence>
<dbReference type="OrthoDB" id="385235at2759"/>
<dbReference type="Pfam" id="PF13621">
    <property type="entry name" value="Cupin_8"/>
    <property type="match status" value="1"/>
</dbReference>
<dbReference type="GO" id="GO:0006633">
    <property type="term" value="P:fatty acid biosynthetic process"/>
    <property type="evidence" value="ECO:0007669"/>
    <property type="project" value="TreeGrafter"/>
</dbReference>
<dbReference type="InterPro" id="IPR030834">
    <property type="entry name" value="PKS_assoc_dom"/>
</dbReference>
<name>A0A812W6U8_9DINO</name>
<dbReference type="SUPFAM" id="SSF53901">
    <property type="entry name" value="Thiolase-like"/>
    <property type="match status" value="2"/>
</dbReference>
<dbReference type="InterPro" id="IPR050091">
    <property type="entry name" value="PKS_NRPS_Biosynth_Enz"/>
</dbReference>
<evidence type="ECO:0000256" key="3">
    <source>
        <dbReference type="SAM" id="MobiDB-lite"/>
    </source>
</evidence>
<feature type="non-terminal residue" evidence="5">
    <location>
        <position position="1"/>
    </location>
</feature>
<proteinExistence type="predicted"/>
<dbReference type="SUPFAM" id="SSF53474">
    <property type="entry name" value="alpha/beta-Hydrolases"/>
    <property type="match status" value="1"/>
</dbReference>
<feature type="region of interest" description="Disordered" evidence="3">
    <location>
        <begin position="2053"/>
        <end position="2072"/>
    </location>
</feature>
<dbReference type="PROSITE" id="PS51184">
    <property type="entry name" value="JMJC"/>
    <property type="match status" value="1"/>
</dbReference>
<dbReference type="InterPro" id="IPR041667">
    <property type="entry name" value="Cupin_8"/>
</dbReference>
<evidence type="ECO:0000259" key="4">
    <source>
        <dbReference type="PROSITE" id="PS51184"/>
    </source>
</evidence>
<dbReference type="InterPro" id="IPR011990">
    <property type="entry name" value="TPR-like_helical_dom_sf"/>
</dbReference>
<evidence type="ECO:0000256" key="1">
    <source>
        <dbReference type="ARBA" id="ARBA00022450"/>
    </source>
</evidence>
<dbReference type="InterPro" id="IPR020841">
    <property type="entry name" value="PKS_Beta-ketoAc_synthase_dom"/>
</dbReference>
<dbReference type="GO" id="GO:0004312">
    <property type="term" value="F:fatty acid synthase activity"/>
    <property type="evidence" value="ECO:0007669"/>
    <property type="project" value="TreeGrafter"/>
</dbReference>
<dbReference type="InterPro" id="IPR003347">
    <property type="entry name" value="JmjC_dom"/>
</dbReference>
<evidence type="ECO:0000313" key="5">
    <source>
        <dbReference type="EMBL" id="CAE7660888.1"/>
    </source>
</evidence>
<organism evidence="5 6">
    <name type="scientific">Symbiodinium necroappetens</name>
    <dbReference type="NCBI Taxonomy" id="1628268"/>
    <lineage>
        <taxon>Eukaryota</taxon>
        <taxon>Sar</taxon>
        <taxon>Alveolata</taxon>
        <taxon>Dinophyceae</taxon>
        <taxon>Suessiales</taxon>
        <taxon>Symbiodiniaceae</taxon>
        <taxon>Symbiodinium</taxon>
    </lineage>
</organism>
<dbReference type="PANTHER" id="PTHR43775:SF37">
    <property type="entry name" value="SI:DKEY-61P9.11"/>
    <property type="match status" value="1"/>
</dbReference>
<feature type="compositionally biased region" description="Basic and acidic residues" evidence="3">
    <location>
        <begin position="2008"/>
        <end position="2021"/>
    </location>
</feature>
<dbReference type="SUPFAM" id="SSF51197">
    <property type="entry name" value="Clavaminate synthase-like"/>
    <property type="match status" value="1"/>
</dbReference>
<dbReference type="SMART" id="SM00558">
    <property type="entry name" value="JmjC"/>
    <property type="match status" value="1"/>
</dbReference>
<dbReference type="InterPro" id="IPR029058">
    <property type="entry name" value="AB_hydrolase_fold"/>
</dbReference>
<sequence>MDNLLATPLEKTEIDELLSLFPDFAGTVPEEARFWKKSDLELFIASNGQLKPKENEAAKSKSCPLLSRARQRLAELKIGEASAEYLSWTRHRQRTLQQLPGLERPCTPVQTATQAPAVPKVPVVVSAKSWCGSSWDMDFWKALGHNMWWTCRSRSPAFEHDRKAADRVDVEASPPEYIEYARLLHSMDPDCLEDNALAFPRIVMDGWCPFISTEGGALLAKHWRELTPAGVKDMSPKWIKIFTTVFTMDFMDFFARFYKLALGAPGSISRLHRSNNGAHVWHRQIQGRRLFFLFPPQDTANLSEEEGAAVDHLEGYAASVSSVDIFYPSGKRHAAFAKASAQSVVLHPGESLIIPNGWWHYAVHLEPSVTLHHPFWGIQNRSHFSEELREAFIASKMPPELREVAARNISQIHERIMEDDDDDSDYEVLELFVSGEPSLEALGSVDVEGGAQLQRFDRASQRWLALTFDGRLVHTTKDLSQLRPLEVQDLGIDFVVGPSSNREVLAEAMASKLVLDGFCVSQTLDKRTEISEMLSATEAHVSFSRIPAEFEPYYMGLESKERHALIDFEECSDELTRIFSDADTRLTRLGDSVSVALREKLGTRITGRTNLMVRQSFSNSEEEAKCQPVDHPGSSEREMFMSLVKRRRVCVMHFLGPRTGKLRLISRHGGQEVEIEASPGKMVLFMTERFQYSHTCEGRTTTLQTWLLGQRPEYYMQSFGGDLSVLAPIAEKGIDPPKGEGVVVTGVATQIGGDSKDHKCYWLMFNKAGTDTAVSTPITRYDISDYCFDGSMQEAQQAGKSYTPHQARCRDGAMRAWMQRRCFSTKLFMARLGPLLGQRSSRWWQRLERSSVTASRGQDGASEISSFALRLEWEVLGPEVGPIQTVVTPRGQLSRDAARPLAFAIAQRGKRVLLWDRRCTGNSSAWASWEESLPEQEVQDLMLSALFAARHPQRVLSLVLLPTGDFHGAASILGRAYYGDCADTAEAGGMEALVAAEGSHFQALAKNSSRARDELLGADPKDFILAMRRSQAFLDGFKGSNLLGLHASELAGLQRPALVLHHGLEDDRLHALEDAIALSEQLSSGRLLVEPVYDSQTHPKRCGDSESALRRLACGEKGYVDGIEFFDAKFFGISSMEAESMDPNQRKTRSSKFRPSDVQDITELESVPFPALAAPASHFLLVSVVLGLLNVVVRHGDFATSKCGSGGAAPGKRSAGFQCQGQMEALGRKVGPGSRSSNSAQVARQKVQEVQSLREAWEFAISFKAYAQLSHWRFAACLLTRMPQLRVDPDPVCFRTVADGCTNVSVWTASLATLDFMEAGSGSGSVSADQASAKSAMRAWRASGRWSQVQQLLAEVCQASLQLDVRACNTALDAAGSSQWKEARMLLQSLQFKSLEPSQVSYNSLCRALGGKGFWQLAMCDMENSGSECLRMDVIGLNTLLASFTDPGLWSRSLHELTRTPVTLDSVSYNSAASAAVQGRWPTAVQLLSTINSSALCPDSFTVNLLIRASSESSWSSAFSALQLVAETQLRPGSMAYLAALHACRTDPSWSAALMLLERWTWKPSADACLLQARSAFDRMGSWRPALLQQGTLRWQLALVSLESRQDYNEAIMACEDKRWEAAMGLLKALKAHLVPDLVSYNALLASTHWRLCMEILSQIRPDVVSFTAAINSCDSFAWNQSVALLRRISGMSLRLDTVSCNAGLTACGSSLGWTGSILMLQTLADSLLETDRVSCHSSVTVCGSATHWRKGILLFELMKGHWLPYDEVSYNAVLGACADGQFHNDSRRADMLLADSLERWTLEVSYEVVNMAGYDLPSLQKSSKNIGVFVGVSGSEWGTVPHKMDAAGCGSAEAIISNRVNFALNLKGASQTINTACSSGLVAAAHASESPTRGVLFRQTTASTAMADDENPDDGPGLIKLDMKQFGSGTMEDPLRHAVGMRTAQDQYKMQMWNSFPSLFQNTIFHGEQDAEIKRLRQSGSLDEKLQRAKLLKEEGNKLLKSSTTRRTSDDEARKEKEAEQELEEQLEAQIWEKEKELKDLRQQLAALRARAERTAPKEAEEVEEDDEQEQKSLDAAVRSYEKAAGLLRYVECLRQDWKNDDGSYKGIEDDFLRVEETALDSAEASELVQSCYLNIALACQKLRKFDDMKRACDEVLEKVNPDSVKALYRRAQARLAPISAKDTDREAAIQDLMAAARLAPNDKEVRNMLTKLRKEKKKQEMEDKSTFGGLFQRGEVVKNDYKSEPPPAAPAKWDLNDPKATHTGKVHLKYKDFDPLDGTICCGTQLAYGPFGFVGCCSGGMLSFKGRCFTYDVSADGYLRGEGVSSIFLELKEFGRE</sequence>
<accession>A0A812W6U8</accession>
<gene>
    <name evidence="5" type="primary">ACTTS3</name>
    <name evidence="5" type="ORF">SNEC2469_LOCUS18774</name>
</gene>
<dbReference type="InterPro" id="IPR016039">
    <property type="entry name" value="Thiolase-like"/>
</dbReference>
<evidence type="ECO:0000313" key="6">
    <source>
        <dbReference type="Proteomes" id="UP000601435"/>
    </source>
</evidence>
<dbReference type="SUPFAM" id="SSF48452">
    <property type="entry name" value="TPR-like"/>
    <property type="match status" value="1"/>
</dbReference>
<dbReference type="Pfam" id="PF00109">
    <property type="entry name" value="ketoacyl-synt"/>
    <property type="match status" value="3"/>
</dbReference>
<reference evidence="5" key="1">
    <citation type="submission" date="2021-02" db="EMBL/GenBank/DDBJ databases">
        <authorList>
            <person name="Dougan E. K."/>
            <person name="Rhodes N."/>
            <person name="Thang M."/>
            <person name="Chan C."/>
        </authorList>
    </citation>
    <scope>NUCLEOTIDE SEQUENCE</scope>
</reference>
<dbReference type="InterPro" id="IPR014030">
    <property type="entry name" value="Ketoacyl_synth_N"/>
</dbReference>
<dbReference type="Gene3D" id="1.25.40.10">
    <property type="entry name" value="Tetratricopeptide repeat domain"/>
    <property type="match status" value="3"/>
</dbReference>
<feature type="region of interest" description="Disordered" evidence="3">
    <location>
        <begin position="1998"/>
        <end position="2022"/>
    </location>
</feature>
<dbReference type="Gene3D" id="2.60.120.650">
    <property type="entry name" value="Cupin"/>
    <property type="match status" value="1"/>
</dbReference>
<keyword evidence="2" id="KW-0597">Phosphoprotein</keyword>
<dbReference type="NCBIfam" id="TIGR04556">
    <property type="entry name" value="PKS_assoc"/>
    <property type="match status" value="1"/>
</dbReference>
<comment type="caution">
    <text evidence="5">The sequence shown here is derived from an EMBL/GenBank/DDBJ whole genome shotgun (WGS) entry which is preliminary data.</text>
</comment>
<dbReference type="EMBL" id="CAJNJA010031808">
    <property type="protein sequence ID" value="CAE7660888.1"/>
    <property type="molecule type" value="Genomic_DNA"/>
</dbReference>
<keyword evidence="1" id="KW-0596">Phosphopantetheine</keyword>
<feature type="domain" description="JmjC" evidence="4">
    <location>
        <begin position="232"/>
        <end position="392"/>
    </location>
</feature>
<dbReference type="SMART" id="SM00825">
    <property type="entry name" value="PKS_KS"/>
    <property type="match status" value="1"/>
</dbReference>
<dbReference type="Gene3D" id="3.40.47.10">
    <property type="match status" value="3"/>
</dbReference>
<keyword evidence="6" id="KW-1185">Reference proteome</keyword>
<dbReference type="Proteomes" id="UP000601435">
    <property type="component" value="Unassembled WGS sequence"/>
</dbReference>